<organism evidence="1 2">
    <name type="scientific">Clostridium taeniosporum</name>
    <dbReference type="NCBI Taxonomy" id="394958"/>
    <lineage>
        <taxon>Bacteria</taxon>
        <taxon>Bacillati</taxon>
        <taxon>Bacillota</taxon>
        <taxon>Clostridia</taxon>
        <taxon>Eubacteriales</taxon>
        <taxon>Clostridiaceae</taxon>
        <taxon>Clostridium</taxon>
    </lineage>
</organism>
<name>A0A1D7XHB3_9CLOT</name>
<keyword evidence="2" id="KW-1185">Reference proteome</keyword>
<accession>A0A1D7XHB3</accession>
<dbReference type="KEGG" id="ctae:BGI42_03020"/>
<dbReference type="OrthoDB" id="9853161at2"/>
<dbReference type="RefSeq" id="WP_069678903.1">
    <property type="nucleotide sequence ID" value="NZ_CP017253.2"/>
</dbReference>
<protein>
    <submittedName>
        <fullName evidence="1">Uncharacterized protein</fullName>
    </submittedName>
</protein>
<reference evidence="2" key="1">
    <citation type="submission" date="2016-09" db="EMBL/GenBank/DDBJ databases">
        <title>Genomics of Clostridium taeniosporum, an organism which forms endospores with ribbon-like appendages.</title>
        <authorList>
            <person name="Walker J.R."/>
        </authorList>
    </citation>
    <scope>NUCLEOTIDE SEQUENCE [LARGE SCALE GENOMIC DNA]</scope>
    <source>
        <strain evidence="2">1/k</strain>
    </source>
</reference>
<evidence type="ECO:0000313" key="1">
    <source>
        <dbReference type="EMBL" id="AOR22743.1"/>
    </source>
</evidence>
<sequence>MEKSTILSTMYEPSDSIEMQGKRKDIEKYLNAGYYIKEDRNGYWVLVKAAQLNVTLNNSSCTRTYNMKADVCDYYGKKRISQSLTDRFTQDIEDGKISIYMNSEGNYSLK</sequence>
<dbReference type="Proteomes" id="UP000094652">
    <property type="component" value="Chromosome"/>
</dbReference>
<proteinExistence type="predicted"/>
<dbReference type="EMBL" id="CP017253">
    <property type="protein sequence ID" value="AOR22743.1"/>
    <property type="molecule type" value="Genomic_DNA"/>
</dbReference>
<evidence type="ECO:0000313" key="2">
    <source>
        <dbReference type="Proteomes" id="UP000094652"/>
    </source>
</evidence>
<dbReference type="AlphaFoldDB" id="A0A1D7XHB3"/>
<gene>
    <name evidence="1" type="ORF">BGI42_03020</name>
</gene>